<evidence type="ECO:0000256" key="9">
    <source>
        <dbReference type="ARBA" id="ARBA00023239"/>
    </source>
</evidence>
<name>A0ABV9Q3P0_9BACL</name>
<feature type="chain" id="PRO_5044931418" description="Phosphatidylserine decarboxylase beta chain" evidence="12">
    <location>
        <begin position="1"/>
        <end position="243"/>
    </location>
</feature>
<evidence type="ECO:0000256" key="2">
    <source>
        <dbReference type="ARBA" id="ARBA00022475"/>
    </source>
</evidence>
<dbReference type="EMBL" id="JBHSHC010000106">
    <property type="protein sequence ID" value="MFC4768528.1"/>
    <property type="molecule type" value="Genomic_DNA"/>
</dbReference>
<evidence type="ECO:0000256" key="12">
    <source>
        <dbReference type="HAMAP-Rule" id="MF_00662"/>
    </source>
</evidence>
<comment type="function">
    <text evidence="12">Catalyzes the formation of phosphatidylethanolamine (PtdEtn) from phosphatidylserine (PtdSer).</text>
</comment>
<evidence type="ECO:0000256" key="10">
    <source>
        <dbReference type="ARBA" id="ARBA00023264"/>
    </source>
</evidence>
<feature type="active site" description="Charge relay system; for autoendoproteolytic cleavage activity" evidence="12">
    <location>
        <position position="86"/>
    </location>
</feature>
<evidence type="ECO:0000313" key="14">
    <source>
        <dbReference type="Proteomes" id="UP001596002"/>
    </source>
</evidence>
<keyword evidence="7 12" id="KW-0865">Zymogen</keyword>
<comment type="catalytic activity">
    <reaction evidence="12">
        <text>a 1,2-diacyl-sn-glycero-3-phospho-L-serine + H(+) = a 1,2-diacyl-sn-glycero-3-phosphoethanolamine + CO2</text>
        <dbReference type="Rhea" id="RHEA:20828"/>
        <dbReference type="ChEBI" id="CHEBI:15378"/>
        <dbReference type="ChEBI" id="CHEBI:16526"/>
        <dbReference type="ChEBI" id="CHEBI:57262"/>
        <dbReference type="ChEBI" id="CHEBI:64612"/>
        <dbReference type="EC" id="4.1.1.65"/>
    </reaction>
</comment>
<dbReference type="HAMAP" id="MF_00662">
    <property type="entry name" value="PS_decarb_PSD_B_type1"/>
    <property type="match status" value="1"/>
</dbReference>
<evidence type="ECO:0000256" key="6">
    <source>
        <dbReference type="ARBA" id="ARBA00023136"/>
    </source>
</evidence>
<dbReference type="RefSeq" id="WP_380026478.1">
    <property type="nucleotide sequence ID" value="NZ_JBHSHC010000106.1"/>
</dbReference>
<dbReference type="EC" id="4.1.1.65" evidence="12"/>
<accession>A0ABV9Q3P0</accession>
<protein>
    <recommendedName>
        <fullName evidence="12">Phosphatidylserine decarboxylase proenzyme</fullName>
        <ecNumber evidence="12">4.1.1.65</ecNumber>
    </recommendedName>
    <component>
        <recommendedName>
            <fullName evidence="12">Phosphatidylserine decarboxylase alpha chain</fullName>
        </recommendedName>
    </component>
    <component>
        <recommendedName>
            <fullName evidence="12">Phosphatidylserine decarboxylase beta chain</fullName>
        </recommendedName>
    </component>
</protein>
<evidence type="ECO:0000256" key="1">
    <source>
        <dbReference type="ARBA" id="ARBA00005189"/>
    </source>
</evidence>
<dbReference type="InterPro" id="IPR033178">
    <property type="entry name" value="PSD_type1_pro"/>
</dbReference>
<evidence type="ECO:0000256" key="11">
    <source>
        <dbReference type="ARBA" id="ARBA00023317"/>
    </source>
</evidence>
<dbReference type="PANTHER" id="PTHR10067:SF6">
    <property type="entry name" value="PHOSPHATIDYLSERINE DECARBOXYLASE PROENZYME, MITOCHONDRIAL"/>
    <property type="match status" value="1"/>
</dbReference>
<feature type="active site" description="Charge relay system; for autoendoproteolytic cleavage activity" evidence="12">
    <location>
        <position position="142"/>
    </location>
</feature>
<evidence type="ECO:0000256" key="3">
    <source>
        <dbReference type="ARBA" id="ARBA00022516"/>
    </source>
</evidence>
<keyword evidence="5 12" id="KW-0443">Lipid metabolism</keyword>
<keyword evidence="11 12" id="KW-0670">Pyruvate</keyword>
<keyword evidence="8 12" id="KW-0594">Phospholipid biosynthesis</keyword>
<feature type="active site" description="Schiff-base intermediate with substrate; via pyruvic acid; for decarboxylase activity" evidence="12">
    <location>
        <position position="244"/>
    </location>
</feature>
<dbReference type="Proteomes" id="UP001596002">
    <property type="component" value="Unassembled WGS sequence"/>
</dbReference>
<feature type="site" description="Cleavage (non-hydrolytic); by autocatalysis" evidence="12">
    <location>
        <begin position="243"/>
        <end position="244"/>
    </location>
</feature>
<proteinExistence type="inferred from homology"/>
<comment type="subcellular location">
    <subcellularLocation>
        <location evidence="12">Cell membrane</location>
        <topology evidence="12">Peripheral membrane protein</topology>
    </subcellularLocation>
</comment>
<dbReference type="Pfam" id="PF02666">
    <property type="entry name" value="PS_Dcarbxylase"/>
    <property type="match status" value="1"/>
</dbReference>
<dbReference type="InterPro" id="IPR033177">
    <property type="entry name" value="PSD-B"/>
</dbReference>
<comment type="cofactor">
    <cofactor evidence="12">
        <name>pyruvate</name>
        <dbReference type="ChEBI" id="CHEBI:15361"/>
    </cofactor>
    <text evidence="12">Binds 1 pyruvoyl group covalently per subunit.</text>
</comment>
<organism evidence="13 14">
    <name type="scientific">Effusibacillus consociatus</name>
    <dbReference type="NCBI Taxonomy" id="1117041"/>
    <lineage>
        <taxon>Bacteria</taxon>
        <taxon>Bacillati</taxon>
        <taxon>Bacillota</taxon>
        <taxon>Bacilli</taxon>
        <taxon>Bacillales</taxon>
        <taxon>Alicyclobacillaceae</taxon>
        <taxon>Effusibacillus</taxon>
    </lineage>
</organism>
<keyword evidence="4 12" id="KW-0210">Decarboxylase</keyword>
<feature type="modified residue" description="Pyruvic acid (Ser); by autocatalysis" evidence="12">
    <location>
        <position position="244"/>
    </location>
</feature>
<comment type="subunit">
    <text evidence="12">Heterodimer of a large membrane-associated beta subunit and a small pyruvoyl-containing alpha subunit.</text>
</comment>
<comment type="pathway">
    <text evidence="1">Lipid metabolism.</text>
</comment>
<keyword evidence="10 12" id="KW-1208">Phospholipid metabolism</keyword>
<comment type="pathway">
    <text evidence="12">Phospholipid metabolism; phosphatidylethanolamine biosynthesis; phosphatidylethanolamine from CDP-diacylglycerol: step 2/2.</text>
</comment>
<keyword evidence="6 12" id="KW-0472">Membrane</keyword>
<evidence type="ECO:0000256" key="4">
    <source>
        <dbReference type="ARBA" id="ARBA00022793"/>
    </source>
</evidence>
<comment type="similarity">
    <text evidence="12">Belongs to the phosphatidylserine decarboxylase family. PSD-B subfamily. Prokaryotic type I sub-subfamily.</text>
</comment>
<keyword evidence="14" id="KW-1185">Reference proteome</keyword>
<comment type="caution">
    <text evidence="13">The sequence shown here is derived from an EMBL/GenBank/DDBJ whole genome shotgun (WGS) entry which is preliminary data.</text>
</comment>
<evidence type="ECO:0000256" key="8">
    <source>
        <dbReference type="ARBA" id="ARBA00023209"/>
    </source>
</evidence>
<dbReference type="NCBIfam" id="TIGR00163">
    <property type="entry name" value="PS_decarb"/>
    <property type="match status" value="1"/>
</dbReference>
<comment type="PTM">
    <text evidence="12">Is synthesized initially as an inactive proenzyme. Formation of the active enzyme involves a self-maturation process in which the active site pyruvoyl group is generated from an internal serine residue via an autocatalytic post-translational modification. Two non-identical subunits are generated from the proenzyme in this reaction, and the pyruvate is formed at the N-terminus of the alpha chain, which is derived from the carboxyl end of the proenzyme. The autoendoproteolytic cleavage occurs by a canonical serine protease mechanism, in which the side chain hydroxyl group of the serine supplies its oxygen atom to form the C-terminus of the beta chain, while the remainder of the serine residue undergoes an oxidative deamination to produce ammonia and the pyruvoyl prosthetic group on the alpha chain. During this reaction, the Ser that is part of the protease active site of the proenzyme becomes the pyruvoyl prosthetic group, which constitutes an essential element of the active site of the mature decarboxylase.</text>
</comment>
<dbReference type="PANTHER" id="PTHR10067">
    <property type="entry name" value="PHOSPHATIDYLSERINE DECARBOXYLASE"/>
    <property type="match status" value="1"/>
</dbReference>
<keyword evidence="2 12" id="KW-1003">Cell membrane</keyword>
<keyword evidence="3 12" id="KW-0444">Lipid biosynthesis</keyword>
<dbReference type="GO" id="GO:0004609">
    <property type="term" value="F:phosphatidylserine decarboxylase activity"/>
    <property type="evidence" value="ECO:0007669"/>
    <property type="project" value="UniProtKB-EC"/>
</dbReference>
<dbReference type="InterPro" id="IPR003817">
    <property type="entry name" value="PS_Dcarbxylase"/>
</dbReference>
<evidence type="ECO:0000256" key="5">
    <source>
        <dbReference type="ARBA" id="ARBA00023098"/>
    </source>
</evidence>
<gene>
    <name evidence="13" type="primary">asd</name>
    <name evidence="12" type="synonym">psd</name>
    <name evidence="13" type="ORF">ACFO8Q_14380</name>
</gene>
<evidence type="ECO:0000313" key="13">
    <source>
        <dbReference type="EMBL" id="MFC4768528.1"/>
    </source>
</evidence>
<feature type="active site" description="Charge relay system; for autoendoproteolytic cleavage activity" evidence="12">
    <location>
        <position position="244"/>
    </location>
</feature>
<reference evidence="14" key="1">
    <citation type="journal article" date="2019" name="Int. J. Syst. Evol. Microbiol.">
        <title>The Global Catalogue of Microorganisms (GCM) 10K type strain sequencing project: providing services to taxonomists for standard genome sequencing and annotation.</title>
        <authorList>
            <consortium name="The Broad Institute Genomics Platform"/>
            <consortium name="The Broad Institute Genome Sequencing Center for Infectious Disease"/>
            <person name="Wu L."/>
            <person name="Ma J."/>
        </authorList>
    </citation>
    <scope>NUCLEOTIDE SEQUENCE [LARGE SCALE GENOMIC DNA]</scope>
    <source>
        <strain evidence="14">WYCCWR 12678</strain>
    </source>
</reference>
<evidence type="ECO:0000256" key="7">
    <source>
        <dbReference type="ARBA" id="ARBA00023145"/>
    </source>
</evidence>
<feature type="chain" id="PRO_5044931417" description="Phosphatidylserine decarboxylase alpha chain" evidence="12">
    <location>
        <begin position="244"/>
        <end position="279"/>
    </location>
</feature>
<keyword evidence="9 12" id="KW-0456">Lyase</keyword>
<sequence length="279" mass="31077">MSDRLRLALLHLLPKNTISRLAGRFAGSRLSKWVIPYYARHFQIDLEQAEKPIGDYRTLTEFFTRKLKSEFRPIAEGDKVLVSPVDGVVSQFGKIQDGTLLQAKGVAYSLEQLLADSRKAELYEGGTFLTIYLSPRDYHRIHTCLKGSVTGYSYIPGTLFPVNPFGVRNVPGLFSKNERLTTYLSSPYGEYAIVKVGATIVGSVQVVYDKKLATNVRNGRMTHESLEGPTLEKGDELGLFRFGSTVVCLFEPGMVALEDIKEGQFVRMGQRIGEVQAAT</sequence>